<comment type="caution">
    <text evidence="2">The sequence shown here is derived from an EMBL/GenBank/DDBJ whole genome shotgun (WGS) entry which is preliminary data.</text>
</comment>
<accession>A0AAW8U3K9</accession>
<dbReference type="RefSeq" id="WP_311835470.1">
    <property type="nucleotide sequence ID" value="NZ_JARQBJ010000003.1"/>
</dbReference>
<proteinExistence type="predicted"/>
<reference evidence="2" key="1">
    <citation type="submission" date="2023-03" db="EMBL/GenBank/DDBJ databases">
        <authorList>
            <person name="Shen W."/>
            <person name="Cai J."/>
        </authorList>
    </citation>
    <scope>NUCLEOTIDE SEQUENCE</scope>
    <source>
        <strain evidence="2">B226-2</strain>
    </source>
</reference>
<dbReference type="Proteomes" id="UP001256711">
    <property type="component" value="Unassembled WGS sequence"/>
</dbReference>
<sequence length="213" mass="23668">MEEYQKDRYNAAAVTLSKKLTRRNFLPVICQNLAETKEKALAWIEPDKTVVFGGSITVEAMGIIPALYARGQTMIDREQTKTPAERYQVMRHALTADYFLTSINGISEGGELVNVDSVGNRVAALTFGPDKVFAFVSMKKVYGDLETTLAMVRRQTAPLNAWRLNLQQTPCIKKGACGDCLQPECICNTIAITRRSMAKDRIVIFLIVEDAGL</sequence>
<feature type="domain" description="LUD" evidence="1">
    <location>
        <begin position="17"/>
        <end position="207"/>
    </location>
</feature>
<evidence type="ECO:0000259" key="1">
    <source>
        <dbReference type="Pfam" id="PF02589"/>
    </source>
</evidence>
<protein>
    <submittedName>
        <fullName evidence="2">Lactate utilization protein</fullName>
    </submittedName>
</protein>
<dbReference type="PANTHER" id="PTHR36179:SF2">
    <property type="entry name" value="LUD DOMAIN-CONTAINING PROTEIN"/>
    <property type="match status" value="1"/>
</dbReference>
<evidence type="ECO:0000313" key="3">
    <source>
        <dbReference type="Proteomes" id="UP001256711"/>
    </source>
</evidence>
<organism evidence="2 3">
    <name type="scientific">Enterococcus asini</name>
    <dbReference type="NCBI Taxonomy" id="57732"/>
    <lineage>
        <taxon>Bacteria</taxon>
        <taxon>Bacillati</taxon>
        <taxon>Bacillota</taxon>
        <taxon>Bacilli</taxon>
        <taxon>Lactobacillales</taxon>
        <taxon>Enterococcaceae</taxon>
        <taxon>Enterococcus</taxon>
    </lineage>
</organism>
<dbReference type="PANTHER" id="PTHR36179">
    <property type="entry name" value="LUD_DOM DOMAIN-CONTAINING PROTEIN"/>
    <property type="match status" value="1"/>
</dbReference>
<evidence type="ECO:0000313" key="2">
    <source>
        <dbReference type="EMBL" id="MDT2810490.1"/>
    </source>
</evidence>
<gene>
    <name evidence="2" type="ORF">P7H43_08330</name>
</gene>
<dbReference type="Pfam" id="PF02589">
    <property type="entry name" value="LUD_dom"/>
    <property type="match status" value="1"/>
</dbReference>
<dbReference type="EMBL" id="JARQBJ010000003">
    <property type="protein sequence ID" value="MDT2810490.1"/>
    <property type="molecule type" value="Genomic_DNA"/>
</dbReference>
<dbReference type="AlphaFoldDB" id="A0AAW8U3K9"/>
<dbReference type="InterPro" id="IPR003741">
    <property type="entry name" value="LUD_dom"/>
</dbReference>
<name>A0AAW8U3K9_9ENTE</name>